<comment type="function">
    <text evidence="5 6">Component of the coat protein complex II (COPII) which promotes the formation of transport vesicles from the endoplasmic reticulum (ER). The coat has two main functions, the physical deformation of the endoplasmic reticulum membrane into vesicles and the selection of cargo molecules.</text>
</comment>
<dbReference type="GO" id="GO:0000139">
    <property type="term" value="C:Golgi membrane"/>
    <property type="evidence" value="ECO:0007669"/>
    <property type="project" value="UniProtKB-SubCell"/>
</dbReference>
<dbReference type="InterPro" id="IPR029006">
    <property type="entry name" value="ADF-H/Gelsolin-like_dom_sf"/>
</dbReference>
<dbReference type="InterPro" id="IPR007123">
    <property type="entry name" value="Gelsolin-like_dom"/>
</dbReference>
<keyword evidence="6" id="KW-0862">Zinc</keyword>
<dbReference type="Pfam" id="PF00626">
    <property type="entry name" value="Gelsolin"/>
    <property type="match status" value="1"/>
</dbReference>
<keyword evidence="6" id="KW-0653">Protein transport</keyword>
<dbReference type="FunFam" id="3.40.20.10:FF:000041">
    <property type="entry name" value="Protein transport protein SEC23"/>
    <property type="match status" value="1"/>
</dbReference>
<name>A0A7G2CUF1_9TRYP</name>
<dbReference type="GO" id="GO:0046872">
    <property type="term" value="F:metal ion binding"/>
    <property type="evidence" value="ECO:0007669"/>
    <property type="project" value="UniProtKB-KW"/>
</dbReference>
<reference evidence="11 12" key="1">
    <citation type="submission" date="2020-08" db="EMBL/GenBank/DDBJ databases">
        <authorList>
            <person name="Newling K."/>
            <person name="Davey J."/>
            <person name="Forrester S."/>
        </authorList>
    </citation>
    <scope>NUCLEOTIDE SEQUENCE [LARGE SCALE GENOMIC DNA]</scope>
    <source>
        <strain evidence="12">Crithidia deanei Carvalho (ATCC PRA-265)</strain>
    </source>
</reference>
<evidence type="ECO:0000256" key="6">
    <source>
        <dbReference type="RuleBase" id="RU365030"/>
    </source>
</evidence>
<dbReference type="InterPro" id="IPR036180">
    <property type="entry name" value="Gelsolin-like_dom_sf"/>
</dbReference>
<evidence type="ECO:0000256" key="4">
    <source>
        <dbReference type="ARBA" id="ARBA00023034"/>
    </source>
</evidence>
<dbReference type="OrthoDB" id="10256289at2759"/>
<feature type="domain" description="Sec23/Sec24 beta-sandwich" evidence="10">
    <location>
        <begin position="354"/>
        <end position="470"/>
    </location>
</feature>
<dbReference type="InterPro" id="IPR036175">
    <property type="entry name" value="Sec23/24_helical_dom_sf"/>
</dbReference>
<gene>
    <name evidence="11" type="ORF">ADEAN_001048500</name>
</gene>
<organism evidence="11 12">
    <name type="scientific">Angomonas deanei</name>
    <dbReference type="NCBI Taxonomy" id="59799"/>
    <lineage>
        <taxon>Eukaryota</taxon>
        <taxon>Discoba</taxon>
        <taxon>Euglenozoa</taxon>
        <taxon>Kinetoplastea</taxon>
        <taxon>Metakinetoplastina</taxon>
        <taxon>Trypanosomatida</taxon>
        <taxon>Trypanosomatidae</taxon>
        <taxon>Strigomonadinae</taxon>
        <taxon>Angomonas</taxon>
    </lineage>
</organism>
<evidence type="ECO:0000259" key="10">
    <source>
        <dbReference type="Pfam" id="PF08033"/>
    </source>
</evidence>
<dbReference type="SUPFAM" id="SSF81995">
    <property type="entry name" value="beta-sandwich domain of Sec23/24"/>
    <property type="match status" value="1"/>
</dbReference>
<evidence type="ECO:0000313" key="12">
    <source>
        <dbReference type="Proteomes" id="UP000515908"/>
    </source>
</evidence>
<dbReference type="GO" id="GO:0005789">
    <property type="term" value="C:endoplasmic reticulum membrane"/>
    <property type="evidence" value="ECO:0007669"/>
    <property type="project" value="UniProtKB-SubCell"/>
</dbReference>
<evidence type="ECO:0000259" key="7">
    <source>
        <dbReference type="Pfam" id="PF00626"/>
    </source>
</evidence>
<keyword evidence="6" id="KW-0963">Cytoplasm</keyword>
<dbReference type="EMBL" id="LR877173">
    <property type="protein sequence ID" value="CAD2222929.1"/>
    <property type="molecule type" value="Genomic_DNA"/>
</dbReference>
<dbReference type="AlphaFoldDB" id="A0A7G2CUF1"/>
<dbReference type="Pfam" id="PF04815">
    <property type="entry name" value="Sec23_helical"/>
    <property type="match status" value="1"/>
</dbReference>
<dbReference type="Gene3D" id="1.20.120.730">
    <property type="entry name" value="Sec23/Sec24 helical domain"/>
    <property type="match status" value="1"/>
</dbReference>
<evidence type="ECO:0000313" key="11">
    <source>
        <dbReference type="EMBL" id="CAD2222929.1"/>
    </source>
</evidence>
<dbReference type="PANTHER" id="PTHR11141:SF0">
    <property type="entry name" value="PROTEIN TRANSPORT PROTEIN SEC23"/>
    <property type="match status" value="1"/>
</dbReference>
<evidence type="ECO:0000256" key="1">
    <source>
        <dbReference type="ARBA" id="ARBA00004255"/>
    </source>
</evidence>
<dbReference type="GO" id="GO:0005096">
    <property type="term" value="F:GTPase activator activity"/>
    <property type="evidence" value="ECO:0007669"/>
    <property type="project" value="TreeGrafter"/>
</dbReference>
<feature type="domain" description="Sec23/Sec24 trunk" evidence="8">
    <location>
        <begin position="65"/>
        <end position="328"/>
    </location>
</feature>
<keyword evidence="6" id="KW-0968">Cytoplasmic vesicle</keyword>
<keyword evidence="6" id="KW-0813">Transport</keyword>
<evidence type="ECO:0000259" key="9">
    <source>
        <dbReference type="Pfam" id="PF04815"/>
    </source>
</evidence>
<keyword evidence="6" id="KW-0931">ER-Golgi transport</keyword>
<keyword evidence="12" id="KW-1185">Reference proteome</keyword>
<dbReference type="GO" id="GO:0006886">
    <property type="term" value="P:intracellular protein transport"/>
    <property type="evidence" value="ECO:0007669"/>
    <property type="project" value="InterPro"/>
</dbReference>
<dbReference type="SUPFAM" id="SSF82754">
    <property type="entry name" value="C-terminal, gelsolin-like domain of Sec23/24"/>
    <property type="match status" value="1"/>
</dbReference>
<proteinExistence type="inferred from homology"/>
<dbReference type="SUPFAM" id="SSF53300">
    <property type="entry name" value="vWA-like"/>
    <property type="match status" value="1"/>
</dbReference>
<comment type="similarity">
    <text evidence="2 6">Belongs to the SEC23/SEC24 family. SEC23 subfamily.</text>
</comment>
<dbReference type="InterPro" id="IPR006896">
    <property type="entry name" value="Sec23/24_trunk_dom"/>
</dbReference>
<feature type="domain" description="Sec23/Sec24 helical" evidence="9">
    <location>
        <begin position="488"/>
        <end position="587"/>
    </location>
</feature>
<dbReference type="SUPFAM" id="SSF81811">
    <property type="entry name" value="Helical domain of Sec23/24"/>
    <property type="match status" value="1"/>
</dbReference>
<dbReference type="Gene3D" id="2.60.40.1670">
    <property type="entry name" value="beta-sandwich domain of Sec23/24"/>
    <property type="match status" value="1"/>
</dbReference>
<dbReference type="PANTHER" id="PTHR11141">
    <property type="entry name" value="PROTEIN TRANSPORT PROTEIN SEC23"/>
    <property type="match status" value="1"/>
</dbReference>
<keyword evidence="4" id="KW-0333">Golgi apparatus</keyword>
<dbReference type="GO" id="GO:0070971">
    <property type="term" value="C:endoplasmic reticulum exit site"/>
    <property type="evidence" value="ECO:0007669"/>
    <property type="project" value="TreeGrafter"/>
</dbReference>
<keyword evidence="6" id="KW-0472">Membrane</keyword>
<dbReference type="InterPro" id="IPR012990">
    <property type="entry name" value="Beta-sandwich_Sec23_24"/>
</dbReference>
<dbReference type="Pfam" id="PF08033">
    <property type="entry name" value="Sec23_BS"/>
    <property type="match status" value="1"/>
</dbReference>
<dbReference type="InterPro" id="IPR006900">
    <property type="entry name" value="Sec23/24_helical_dom"/>
</dbReference>
<dbReference type="VEuPathDB" id="TriTrypDB:ADEAN_001048500"/>
<sequence>MRWGSRGCVCFACDDTRCHRTRPRSIPSLRTRRWSTCCLLRASTSPQPPGVPSYNQLLVEDLLFPVFIFVLDLNILPEEWEALRENILRSLEWLPARSLIGCITITTHAEVWELGGSVLRKSYAVRGEKRYSPAERNTILQLSDTRPARGRFLVPLHSCKEYLTEILLNTTAYRGAHRASTRPFWPIGTAVELGLVLLENLDGCARRAQGIKTNTIPSRVHGKLMLFTSRPCTRGPGLIVSTDKNEMIRFKTDIVSNDAVHYKSAVEFYNELEKRFIAVCCAYDVFMMSLDQVGVMEMRNCINNTGGVLVNGEQFTAETFSNSFRRYFQRCDLKNNDNNNDNQPAVDDYSAKSGFGAQLEVFTSANTLISGVLGTCVPDTFANSIKPSRASSPLQIGIGGTTRWAVSSLDQATSYSYVFDTATLSEKEANEPHFQNDNPQKTRRYFQFVTRYTTSSGQMRLRVTTVTQQVAPTTAPASYYTEHNTFGQLCSAVVVARMAMSILEKYPAKSDDTKRWLDKLLVCFIKRYGSFSPNVPESLRLADGISLFPNFMFNLRRSEYFMDLNISPDESTFKQHWLMREPVNTCVLMFQPTLDAYDFEAPYATPVPLDSQSLRNDNIVLMDAFFNIHIMWGSVIYEWMKQGLHEQPEYQHFASLLDAVEADAQALLAARFPYPRFSRTDADGSEARHIKTRVNPSTQYQATPAANTYGQHRPVVAQQDGEDTSSMIYTEVELFFKIYRSAEDRGGDGRAA</sequence>
<dbReference type="Proteomes" id="UP000515908">
    <property type="component" value="Chromosome 29"/>
</dbReference>
<keyword evidence="6" id="KW-0256">Endoplasmic reticulum</keyword>
<evidence type="ECO:0000256" key="5">
    <source>
        <dbReference type="ARBA" id="ARBA00025471"/>
    </source>
</evidence>
<dbReference type="GO" id="GO:0030127">
    <property type="term" value="C:COPII vesicle coat"/>
    <property type="evidence" value="ECO:0007669"/>
    <property type="project" value="InterPro"/>
</dbReference>
<evidence type="ECO:0000256" key="2">
    <source>
        <dbReference type="ARBA" id="ARBA00009210"/>
    </source>
</evidence>
<dbReference type="Pfam" id="PF04811">
    <property type="entry name" value="Sec23_trunk"/>
    <property type="match status" value="1"/>
</dbReference>
<accession>A0A7G2CUF1</accession>
<evidence type="ECO:0000256" key="3">
    <source>
        <dbReference type="ARBA" id="ARBA00021212"/>
    </source>
</evidence>
<dbReference type="GO" id="GO:0090110">
    <property type="term" value="P:COPII-coated vesicle cargo loading"/>
    <property type="evidence" value="ECO:0007669"/>
    <property type="project" value="TreeGrafter"/>
</dbReference>
<dbReference type="InterPro" id="IPR037364">
    <property type="entry name" value="Sec23"/>
</dbReference>
<protein>
    <recommendedName>
        <fullName evidence="3 6">Protein transport protein SEC23</fullName>
    </recommendedName>
</protein>
<dbReference type="Gene3D" id="3.40.50.410">
    <property type="entry name" value="von Willebrand factor, type A domain"/>
    <property type="match status" value="1"/>
</dbReference>
<dbReference type="InterPro" id="IPR036465">
    <property type="entry name" value="vWFA_dom_sf"/>
</dbReference>
<feature type="domain" description="Gelsolin-like" evidence="7">
    <location>
        <begin position="604"/>
        <end position="685"/>
    </location>
</feature>
<keyword evidence="6" id="KW-0479">Metal-binding</keyword>
<evidence type="ECO:0000259" key="8">
    <source>
        <dbReference type="Pfam" id="PF04811"/>
    </source>
</evidence>
<dbReference type="Gene3D" id="3.40.20.10">
    <property type="entry name" value="Severin"/>
    <property type="match status" value="1"/>
</dbReference>
<comment type="subcellular location">
    <subcellularLocation>
        <location evidence="6">Cytoplasmic vesicle</location>
        <location evidence="6">COPII-coated vesicle membrane</location>
        <topology evidence="6">Peripheral membrane protein</topology>
        <orientation evidence="6">Cytoplasmic side</orientation>
    </subcellularLocation>
    <subcellularLocation>
        <location evidence="6">Endoplasmic reticulum membrane</location>
        <topology evidence="6">Peripheral membrane protein</topology>
        <orientation evidence="6">Cytoplasmic side</orientation>
    </subcellularLocation>
    <subcellularLocation>
        <location evidence="1">Golgi apparatus membrane</location>
        <topology evidence="1">Peripheral membrane protein</topology>
        <orientation evidence="1">Cytoplasmic side</orientation>
    </subcellularLocation>
</comment>